<dbReference type="EMBL" id="CP017150">
    <property type="protein sequence ID" value="AOP53034.1"/>
    <property type="molecule type" value="Genomic_DNA"/>
</dbReference>
<dbReference type="EMBL" id="NRGQ01000003">
    <property type="protein sequence ID" value="PCC44572.1"/>
    <property type="molecule type" value="Genomic_DNA"/>
</dbReference>
<dbReference type="Proteomes" id="UP000234327">
    <property type="component" value="Unassembled WGS sequence"/>
</dbReference>
<evidence type="ECO:0000313" key="11">
    <source>
        <dbReference type="Proteomes" id="UP000297736"/>
    </source>
</evidence>
<evidence type="ECO:0000313" key="7">
    <source>
        <dbReference type="Proteomes" id="UP000094793"/>
    </source>
</evidence>
<dbReference type="Proteomes" id="UP000218620">
    <property type="component" value="Unassembled WGS sequence"/>
</dbReference>
<accession>A0A2A3YXR0</accession>
<dbReference type="Proteomes" id="UP000217881">
    <property type="component" value="Unassembled WGS sequence"/>
</dbReference>
<evidence type="ECO:0000313" key="8">
    <source>
        <dbReference type="Proteomes" id="UP000217881"/>
    </source>
</evidence>
<gene>
    <name evidence="5" type="ORF">BAURA63_01070</name>
    <name evidence="2" type="ORF">BLSMQ_1324</name>
    <name evidence="4" type="ORF">CIK59_17785</name>
    <name evidence="3" type="ORF">CIK65_03060</name>
    <name evidence="6" type="ORF">EB834_14380</name>
</gene>
<dbReference type="PATRIC" id="fig|1703.10.peg.1358"/>
<name>A0A1D7W282_BREAU</name>
<sequence>MTKLLLTPQAPPQSVGDLGDPSVASTPGPAVLFSASSTNDDSSNGAGIEAPLAQDNASAMTNRPIAYREPGGDWHELGYEASDHWEGLTSELRDRLIADRTAQVSREEYSATTKGASASMITSNWTYSGSPRTYRVAGELRELAEVLAEIGR</sequence>
<dbReference type="GeneID" id="60905676"/>
<dbReference type="RefSeq" id="WP_009883990.1">
    <property type="nucleotide sequence ID" value="NZ_AAGP01000025.1"/>
</dbReference>
<accession>A0A2H1ICE5</accession>
<dbReference type="EMBL" id="RHFF01000014">
    <property type="protein sequence ID" value="TGD37753.1"/>
    <property type="molecule type" value="Genomic_DNA"/>
</dbReference>
<evidence type="ECO:0000313" key="2">
    <source>
        <dbReference type="EMBL" id="AOP53034.1"/>
    </source>
</evidence>
<evidence type="ECO:0000313" key="6">
    <source>
        <dbReference type="EMBL" id="TGD37753.1"/>
    </source>
</evidence>
<dbReference type="KEGG" id="blin:BLSMQ_1324"/>
<reference evidence="2" key="1">
    <citation type="submission" date="2016-09" db="EMBL/GenBank/DDBJ databases">
        <title>Complete Genome Sequence of Brevibacterium aurantiacum SMQ-1335.</title>
        <authorList>
            <person name="de Melo A.G."/>
            <person name="Labrie S.J."/>
            <person name="Dumaresq J."/>
            <person name="Roberts R.J."/>
            <person name="Tremblay D.M."/>
            <person name="Moineau S."/>
        </authorList>
    </citation>
    <scope>NUCLEOTIDE SEQUENCE</scope>
    <source>
        <strain evidence="2">SMQ-1335</strain>
    </source>
</reference>
<protein>
    <submittedName>
        <fullName evidence="2">Uncharacterized protein</fullName>
    </submittedName>
</protein>
<accession>A0A1D7W282</accession>
<evidence type="ECO:0000256" key="1">
    <source>
        <dbReference type="SAM" id="MobiDB-lite"/>
    </source>
</evidence>
<evidence type="ECO:0000313" key="9">
    <source>
        <dbReference type="Proteomes" id="UP000218620"/>
    </source>
</evidence>
<evidence type="ECO:0000313" key="5">
    <source>
        <dbReference type="EMBL" id="SMX72780.1"/>
    </source>
</evidence>
<proteinExistence type="predicted"/>
<reference evidence="6 11" key="5">
    <citation type="submission" date="2018-10" db="EMBL/GenBank/DDBJ databases">
        <title>Brevibacterium genomes from Austrain hard cheese rinds.</title>
        <authorList>
            <person name="Anast J.M."/>
            <person name="Dzieciol M."/>
            <person name="Schultz D.L."/>
            <person name="Mann E."/>
            <person name="Wagner M."/>
            <person name="Schmitz-Esser S."/>
        </authorList>
    </citation>
    <scope>NUCLEOTIDE SEQUENCE [LARGE SCALE GENOMIC DNA]</scope>
    <source>
        <strain evidence="6 11">L261</strain>
    </source>
</reference>
<dbReference type="OrthoDB" id="4803642at2"/>
<feature type="region of interest" description="Disordered" evidence="1">
    <location>
        <begin position="1"/>
        <end position="58"/>
    </location>
</feature>
<dbReference type="EMBL" id="FXYZ01000003">
    <property type="protein sequence ID" value="SMX72780.1"/>
    <property type="molecule type" value="Genomic_DNA"/>
</dbReference>
<evidence type="ECO:0000313" key="3">
    <source>
        <dbReference type="EMBL" id="PCC44572.1"/>
    </source>
</evidence>
<dbReference type="AlphaFoldDB" id="A0A1D7W282"/>
<feature type="compositionally biased region" description="Polar residues" evidence="1">
    <location>
        <begin position="34"/>
        <end position="45"/>
    </location>
</feature>
<organism evidence="2 7">
    <name type="scientific">Brevibacterium aurantiacum</name>
    <dbReference type="NCBI Taxonomy" id="273384"/>
    <lineage>
        <taxon>Bacteria</taxon>
        <taxon>Bacillati</taxon>
        <taxon>Actinomycetota</taxon>
        <taxon>Actinomycetes</taxon>
        <taxon>Micrococcales</taxon>
        <taxon>Brevibacteriaceae</taxon>
        <taxon>Brevibacterium</taxon>
    </lineage>
</organism>
<reference evidence="7" key="2">
    <citation type="submission" date="2016-09" db="EMBL/GenBank/DDBJ databases">
        <title>Complete Genome Sequence of Brevibacterium linens SMQ-1335.</title>
        <authorList>
            <person name="de Melo A.G."/>
            <person name="Labrie S.J."/>
            <person name="Dumaresq J."/>
            <person name="Roberts R.J."/>
            <person name="Tremblay D.M."/>
            <person name="Moineau S."/>
        </authorList>
    </citation>
    <scope>NUCLEOTIDE SEQUENCE [LARGE SCALE GENOMIC DNA]</scope>
    <source>
        <strain evidence="7">SMQ-1335</strain>
    </source>
</reference>
<reference evidence="8 9" key="3">
    <citation type="journal article" date="2017" name="Elife">
        <title>Extensive horizontal gene transfer in cheese-associated bacteria.</title>
        <authorList>
            <person name="Bonham K.S."/>
            <person name="Wolfe B.E."/>
            <person name="Dutton R.J."/>
        </authorList>
    </citation>
    <scope>NUCLEOTIDE SEQUENCE [LARGE SCALE GENOMIC DNA]</scope>
    <source>
        <strain evidence="4 8">738_8</strain>
        <strain evidence="3 9">962_8</strain>
    </source>
</reference>
<dbReference type="eggNOG" id="ENOG5032F3Y">
    <property type="taxonomic scope" value="Bacteria"/>
</dbReference>
<dbReference type="EMBL" id="NRHA01000025">
    <property type="protein sequence ID" value="PCC52249.1"/>
    <property type="molecule type" value="Genomic_DNA"/>
</dbReference>
<evidence type="ECO:0000313" key="10">
    <source>
        <dbReference type="Proteomes" id="UP000234327"/>
    </source>
</evidence>
<dbReference type="Proteomes" id="UP000297736">
    <property type="component" value="Unassembled WGS sequence"/>
</dbReference>
<dbReference type="Proteomes" id="UP000094793">
    <property type="component" value="Chromosome"/>
</dbReference>
<evidence type="ECO:0000313" key="4">
    <source>
        <dbReference type="EMBL" id="PCC52249.1"/>
    </source>
</evidence>
<reference evidence="5 10" key="4">
    <citation type="submission" date="2017-03" db="EMBL/GenBank/DDBJ databases">
        <authorList>
            <person name="Afonso C.L."/>
            <person name="Miller P.J."/>
            <person name="Scott M.A."/>
            <person name="Spackman E."/>
            <person name="Goraichik I."/>
            <person name="Dimitrov K.M."/>
            <person name="Suarez D.L."/>
            <person name="Swayne D.E."/>
        </authorList>
    </citation>
    <scope>NUCLEOTIDE SEQUENCE [LARGE SCALE GENOMIC DNA]</scope>
    <source>
        <strain evidence="5">6</strain>
        <strain evidence="10">6(3)</strain>
    </source>
</reference>